<gene>
    <name evidence="8" type="ORF">HPP92_011985</name>
</gene>
<comment type="similarity">
    <text evidence="2">Belongs to the nucleobase:cation symporter-2 (NCS2) (TC 2.A.40) family. Azg-like subfamily.</text>
</comment>
<comment type="caution">
    <text evidence="8">The sequence shown here is derived from an EMBL/GenBank/DDBJ whole genome shotgun (WGS) entry which is preliminary data.</text>
</comment>
<dbReference type="InterPro" id="IPR006043">
    <property type="entry name" value="NCS2"/>
</dbReference>
<evidence type="ECO:0000313" key="8">
    <source>
        <dbReference type="EMBL" id="KAG0481127.1"/>
    </source>
</evidence>
<dbReference type="GO" id="GO:0012505">
    <property type="term" value="C:endomembrane system"/>
    <property type="evidence" value="ECO:0007669"/>
    <property type="project" value="UniProtKB-SubCell"/>
</dbReference>
<dbReference type="GO" id="GO:0015854">
    <property type="term" value="P:guanine transport"/>
    <property type="evidence" value="ECO:0007669"/>
    <property type="project" value="TreeGrafter"/>
</dbReference>
<evidence type="ECO:0000256" key="7">
    <source>
        <dbReference type="SAM" id="Phobius"/>
    </source>
</evidence>
<keyword evidence="9" id="KW-1185">Reference proteome</keyword>
<name>A0A835R6U4_VANPL</name>
<keyword evidence="3" id="KW-0813">Transport</keyword>
<accession>A0A835R6U4</accession>
<dbReference type="GO" id="GO:0005886">
    <property type="term" value="C:plasma membrane"/>
    <property type="evidence" value="ECO:0007669"/>
    <property type="project" value="TreeGrafter"/>
</dbReference>
<keyword evidence="6 7" id="KW-0472">Membrane</keyword>
<evidence type="ECO:0000256" key="1">
    <source>
        <dbReference type="ARBA" id="ARBA00004127"/>
    </source>
</evidence>
<reference evidence="8 9" key="1">
    <citation type="journal article" date="2020" name="Nat. Food">
        <title>A phased Vanilla planifolia genome enables genetic improvement of flavour and production.</title>
        <authorList>
            <person name="Hasing T."/>
            <person name="Tang H."/>
            <person name="Brym M."/>
            <person name="Khazi F."/>
            <person name="Huang T."/>
            <person name="Chambers A.H."/>
        </authorList>
    </citation>
    <scope>NUCLEOTIDE SEQUENCE [LARGE SCALE GENOMIC DNA]</scope>
    <source>
        <tissue evidence="8">Leaf</tissue>
    </source>
</reference>
<dbReference type="PANTHER" id="PTHR43337">
    <property type="entry name" value="XANTHINE/URACIL PERMEASE C887.17-RELATED"/>
    <property type="match status" value="1"/>
</dbReference>
<evidence type="ECO:0000313" key="9">
    <source>
        <dbReference type="Proteomes" id="UP000636800"/>
    </source>
</evidence>
<dbReference type="OrthoDB" id="1856718at2759"/>
<evidence type="ECO:0000256" key="2">
    <source>
        <dbReference type="ARBA" id="ARBA00005697"/>
    </source>
</evidence>
<organism evidence="8 9">
    <name type="scientific">Vanilla planifolia</name>
    <name type="common">Vanilla</name>
    <dbReference type="NCBI Taxonomy" id="51239"/>
    <lineage>
        <taxon>Eukaryota</taxon>
        <taxon>Viridiplantae</taxon>
        <taxon>Streptophyta</taxon>
        <taxon>Embryophyta</taxon>
        <taxon>Tracheophyta</taxon>
        <taxon>Spermatophyta</taxon>
        <taxon>Magnoliopsida</taxon>
        <taxon>Liliopsida</taxon>
        <taxon>Asparagales</taxon>
        <taxon>Orchidaceae</taxon>
        <taxon>Vanilloideae</taxon>
        <taxon>Vanilleae</taxon>
        <taxon>Vanilla</taxon>
    </lineage>
</organism>
<dbReference type="Proteomes" id="UP000636800">
    <property type="component" value="Chromosome 5"/>
</dbReference>
<dbReference type="EMBL" id="JADCNL010000005">
    <property type="protein sequence ID" value="KAG0481127.1"/>
    <property type="molecule type" value="Genomic_DNA"/>
</dbReference>
<evidence type="ECO:0000256" key="6">
    <source>
        <dbReference type="ARBA" id="ARBA00023136"/>
    </source>
</evidence>
<dbReference type="Pfam" id="PF00860">
    <property type="entry name" value="Xan_ur_permease"/>
    <property type="match status" value="1"/>
</dbReference>
<feature type="transmembrane region" description="Helical" evidence="7">
    <location>
        <begin position="159"/>
        <end position="181"/>
    </location>
</feature>
<dbReference type="GO" id="GO:0005345">
    <property type="term" value="F:purine nucleobase transmembrane transporter activity"/>
    <property type="evidence" value="ECO:0007669"/>
    <property type="project" value="TreeGrafter"/>
</dbReference>
<evidence type="ECO:0000256" key="3">
    <source>
        <dbReference type="ARBA" id="ARBA00022448"/>
    </source>
</evidence>
<dbReference type="PANTHER" id="PTHR43337:SF1">
    <property type="entry name" value="XANTHINE_URACIL PERMEASE C887.17-RELATED"/>
    <property type="match status" value="1"/>
</dbReference>
<comment type="subcellular location">
    <subcellularLocation>
        <location evidence="1">Endomembrane system</location>
        <topology evidence="1">Multi-pass membrane protein</topology>
    </subcellularLocation>
</comment>
<proteinExistence type="inferred from homology"/>
<dbReference type="InterPro" id="IPR045018">
    <property type="entry name" value="Azg-like"/>
</dbReference>
<evidence type="ECO:0000256" key="5">
    <source>
        <dbReference type="ARBA" id="ARBA00022989"/>
    </source>
</evidence>
<feature type="transmembrane region" description="Helical" evidence="7">
    <location>
        <begin position="109"/>
        <end position="128"/>
    </location>
</feature>
<sequence>MDPSQSPLPLAAVYPSSCLGRFNSAVAKCRLGQYFKLSQRGTNFTTELRAGTATFLTMAYILAVNASILSDSGATCSISDCINPSPTCRFPPAVDPGYSSCLSRARRDLIVATAAASIIGSSIMGLLANLPLALAPGMGANAYFAYSVVGFHGSGHVSYSAALAAVFLEGLLFLLLSVVGLRSRLASLIPRPVRCSSAAGIVRQSIRRPCCHPA</sequence>
<keyword evidence="5 7" id="KW-1133">Transmembrane helix</keyword>
<protein>
    <submittedName>
        <fullName evidence="8">Uncharacterized protein</fullName>
    </submittedName>
</protein>
<dbReference type="GO" id="GO:0015853">
    <property type="term" value="P:adenine transport"/>
    <property type="evidence" value="ECO:0007669"/>
    <property type="project" value="TreeGrafter"/>
</dbReference>
<evidence type="ECO:0000256" key="4">
    <source>
        <dbReference type="ARBA" id="ARBA00022692"/>
    </source>
</evidence>
<keyword evidence="4 7" id="KW-0812">Transmembrane</keyword>
<dbReference type="AlphaFoldDB" id="A0A835R6U4"/>